<proteinExistence type="predicted"/>
<sequence length="116" mass="12843">MDPERGTLVRTNHFLTPTPAAQEKTWLYQPDSGRRHDLIRYRLTLNTPTGPDELVALLRSGAGEAPLTCVPDMSLPQGERWATLATVILEPAARTARVLDGTPVDTGTRPWRRLTA</sequence>
<dbReference type="Gene3D" id="3.60.60.10">
    <property type="entry name" value="Penicillin V Acylase, Chain A"/>
    <property type="match status" value="1"/>
</dbReference>
<name>A0ABT6SQJ1_9ACTN</name>
<comment type="caution">
    <text evidence="1">The sequence shown here is derived from an EMBL/GenBank/DDBJ whole genome shotgun (WGS) entry which is preliminary data.</text>
</comment>
<organism evidence="1 2">
    <name type="scientific">Streptomyces luteolus</name>
    <dbReference type="NCBI Taxonomy" id="3043615"/>
    <lineage>
        <taxon>Bacteria</taxon>
        <taxon>Bacillati</taxon>
        <taxon>Actinomycetota</taxon>
        <taxon>Actinomycetes</taxon>
        <taxon>Kitasatosporales</taxon>
        <taxon>Streptomycetaceae</taxon>
        <taxon>Streptomyces</taxon>
    </lineage>
</organism>
<evidence type="ECO:0000313" key="1">
    <source>
        <dbReference type="EMBL" id="MDI3417661.1"/>
    </source>
</evidence>
<protein>
    <submittedName>
        <fullName evidence="1">Uncharacterized protein</fullName>
    </submittedName>
</protein>
<dbReference type="Proteomes" id="UP001237105">
    <property type="component" value="Unassembled WGS sequence"/>
</dbReference>
<keyword evidence="2" id="KW-1185">Reference proteome</keyword>
<evidence type="ECO:0000313" key="2">
    <source>
        <dbReference type="Proteomes" id="UP001237105"/>
    </source>
</evidence>
<reference evidence="1 2" key="1">
    <citation type="submission" date="2023-05" db="EMBL/GenBank/DDBJ databases">
        <title>Draft genome sequence of Streptomyces sp. B-S-A12 isolated from a cave soil in Thailand.</title>
        <authorList>
            <person name="Chamroensaksri N."/>
            <person name="Muangham S."/>
        </authorList>
    </citation>
    <scope>NUCLEOTIDE SEQUENCE [LARGE SCALE GENOMIC DNA]</scope>
    <source>
        <strain evidence="1 2">B-S-A12</strain>
    </source>
</reference>
<dbReference type="RefSeq" id="WP_282533582.1">
    <property type="nucleotide sequence ID" value="NZ_JASCIS010000003.1"/>
</dbReference>
<accession>A0ABT6SQJ1</accession>
<gene>
    <name evidence="1" type="ORF">QIT00_03630</name>
</gene>
<dbReference type="EMBL" id="JASCIS010000003">
    <property type="protein sequence ID" value="MDI3417661.1"/>
    <property type="molecule type" value="Genomic_DNA"/>
</dbReference>